<dbReference type="Pfam" id="PF07914">
    <property type="entry name" value="DUF1679"/>
    <property type="match status" value="1"/>
</dbReference>
<evidence type="ECO:0008006" key="3">
    <source>
        <dbReference type="Google" id="ProtNLM"/>
    </source>
</evidence>
<keyword evidence="2" id="KW-1185">Reference proteome</keyword>
<protein>
    <recommendedName>
        <fullName evidence="3">CHK kinase-like domain-containing protein</fullName>
    </recommendedName>
</protein>
<sequence length="132" mass="15191">MGSAAVDIASMLISCLSGKDRQEHWTGLLENFYSVLKEEVGGMKMPYTFEQLKEAYCQCLPFIGFTFLPFMIPFLDKMSKEVTEQNKERVESLLEKMDYLLDDIISFYERNKEKNLQTVTASVTFGSSRLTK</sequence>
<dbReference type="InterPro" id="IPR052961">
    <property type="entry name" value="Oxido-Kinase-like_Enzymes"/>
</dbReference>
<gene>
    <name evidence="1" type="ORF">CGOC_LOCUS8024</name>
</gene>
<name>A0A3P6UTR2_CYLGO</name>
<accession>A0A3P6UTR2</accession>
<dbReference type="PANTHER" id="PTHR23020:SF8">
    <property type="entry name" value="CHK KINASE-LIKE DOMAIN-CONTAINING PROTEIN"/>
    <property type="match status" value="1"/>
</dbReference>
<dbReference type="InterPro" id="IPR012877">
    <property type="entry name" value="Dhs-27"/>
</dbReference>
<evidence type="ECO:0000313" key="2">
    <source>
        <dbReference type="Proteomes" id="UP000271889"/>
    </source>
</evidence>
<reference evidence="1 2" key="1">
    <citation type="submission" date="2018-11" db="EMBL/GenBank/DDBJ databases">
        <authorList>
            <consortium name="Pathogen Informatics"/>
        </authorList>
    </citation>
    <scope>NUCLEOTIDE SEQUENCE [LARGE SCALE GENOMIC DNA]</scope>
</reference>
<dbReference type="PANTHER" id="PTHR23020">
    <property type="entry name" value="UNCHARACTERIZED NUCLEAR HORMONE RECEPTOR-RELATED"/>
    <property type="match status" value="1"/>
</dbReference>
<dbReference type="EMBL" id="UYRV01028796">
    <property type="protein sequence ID" value="VDK82788.1"/>
    <property type="molecule type" value="Genomic_DNA"/>
</dbReference>
<proteinExistence type="predicted"/>
<organism evidence="1 2">
    <name type="scientific">Cylicostephanus goldi</name>
    <name type="common">Nematode worm</name>
    <dbReference type="NCBI Taxonomy" id="71465"/>
    <lineage>
        <taxon>Eukaryota</taxon>
        <taxon>Metazoa</taxon>
        <taxon>Ecdysozoa</taxon>
        <taxon>Nematoda</taxon>
        <taxon>Chromadorea</taxon>
        <taxon>Rhabditida</taxon>
        <taxon>Rhabditina</taxon>
        <taxon>Rhabditomorpha</taxon>
        <taxon>Strongyloidea</taxon>
        <taxon>Strongylidae</taxon>
        <taxon>Cylicostephanus</taxon>
    </lineage>
</organism>
<dbReference type="AlphaFoldDB" id="A0A3P6UTR2"/>
<dbReference type="Proteomes" id="UP000271889">
    <property type="component" value="Unassembled WGS sequence"/>
</dbReference>
<dbReference type="OrthoDB" id="191037at2759"/>
<evidence type="ECO:0000313" key="1">
    <source>
        <dbReference type="EMBL" id="VDK82788.1"/>
    </source>
</evidence>